<keyword evidence="1" id="KW-0812">Transmembrane</keyword>
<keyword evidence="1" id="KW-1133">Transmembrane helix</keyword>
<comment type="caution">
    <text evidence="2">The sequence shown here is derived from an EMBL/GenBank/DDBJ whole genome shotgun (WGS) entry which is preliminary data.</text>
</comment>
<dbReference type="RefSeq" id="WP_345826380.1">
    <property type="nucleotide sequence ID" value="NZ_JBDIML010000008.1"/>
</dbReference>
<evidence type="ECO:0000313" key="3">
    <source>
        <dbReference type="Proteomes" id="UP001444625"/>
    </source>
</evidence>
<dbReference type="Pfam" id="PF07949">
    <property type="entry name" value="YbbR"/>
    <property type="match status" value="3"/>
</dbReference>
<keyword evidence="1" id="KW-0472">Membrane</keyword>
<dbReference type="Gene3D" id="2.170.120.30">
    <property type="match status" value="2"/>
</dbReference>
<dbReference type="InterPro" id="IPR012505">
    <property type="entry name" value="YbbR"/>
</dbReference>
<dbReference type="PANTHER" id="PTHR37804:SF1">
    <property type="entry name" value="CDAA REGULATORY PROTEIN CDAR"/>
    <property type="match status" value="1"/>
</dbReference>
<evidence type="ECO:0000313" key="2">
    <source>
        <dbReference type="EMBL" id="MEN2768881.1"/>
    </source>
</evidence>
<gene>
    <name evidence="2" type="ORF">ABC228_17040</name>
</gene>
<keyword evidence="3" id="KW-1185">Reference proteome</keyword>
<dbReference type="EMBL" id="JBDIML010000008">
    <property type="protein sequence ID" value="MEN2768881.1"/>
    <property type="molecule type" value="Genomic_DNA"/>
</dbReference>
<sequence length="414" mass="45456">MDNWFRSKWFIRGLSLGFAILLYVFVSIEEADTANDSSIPFSVLFGGSSETKVIEDVPLGIRIDSEKYVVSGVPETVKITLEGPSSELTPTVEQQNFEMFVDLRDLKEGEHEVEIQYEGISDKLGVYVEPKTINVIIEERASNEFDVSVDFINEDKLPEGYEVSDYELNTDTVTITSSEEVIDRIAIVKVFVDLTGVTESIKNREIPVNVYDSQGNELGVIVEPATIVVSATIDNPSKKVPVSVATTGELPEGYTIKSMVPSVEEAEVFAITEILESLEEVKTEPIDLSELSESGTMKVGLALPERVQAPGVEEIEVEVVLEQTKSIDDVTIEVDNLGSGQSVSFIEPDDPQISISVTGNEQDVKELSAEDFRVFVDADGLDTGEHTVPITIEGPENVTYSANIKEVTIEIEES</sequence>
<protein>
    <submittedName>
        <fullName evidence="2">CdaR family protein</fullName>
    </submittedName>
</protein>
<dbReference type="PANTHER" id="PTHR37804">
    <property type="entry name" value="CDAA REGULATORY PROTEIN CDAR"/>
    <property type="match status" value="1"/>
</dbReference>
<feature type="transmembrane region" description="Helical" evidence="1">
    <location>
        <begin position="9"/>
        <end position="28"/>
    </location>
</feature>
<dbReference type="Gene3D" id="2.170.120.40">
    <property type="entry name" value="YbbR-like domain"/>
    <property type="match status" value="2"/>
</dbReference>
<evidence type="ECO:0000256" key="1">
    <source>
        <dbReference type="SAM" id="Phobius"/>
    </source>
</evidence>
<name>A0ABU9XKS5_9BACI</name>
<organism evidence="2 3">
    <name type="scientific">Ornithinibacillus xuwenensis</name>
    <dbReference type="NCBI Taxonomy" id="3144668"/>
    <lineage>
        <taxon>Bacteria</taxon>
        <taxon>Bacillati</taxon>
        <taxon>Bacillota</taxon>
        <taxon>Bacilli</taxon>
        <taxon>Bacillales</taxon>
        <taxon>Bacillaceae</taxon>
        <taxon>Ornithinibacillus</taxon>
    </lineage>
</organism>
<dbReference type="Proteomes" id="UP001444625">
    <property type="component" value="Unassembled WGS sequence"/>
</dbReference>
<proteinExistence type="predicted"/>
<reference evidence="2 3" key="1">
    <citation type="submission" date="2024-05" db="EMBL/GenBank/DDBJ databases">
        <authorList>
            <person name="Haq I."/>
            <person name="Ullah Z."/>
            <person name="Ahmad R."/>
            <person name="Li M."/>
            <person name="Tong Y."/>
        </authorList>
    </citation>
    <scope>NUCLEOTIDE SEQUENCE [LARGE SCALE GENOMIC DNA]</scope>
    <source>
        <strain evidence="2 3">16A2E</strain>
    </source>
</reference>
<dbReference type="InterPro" id="IPR053154">
    <property type="entry name" value="c-di-AMP_regulator"/>
</dbReference>
<accession>A0ABU9XKS5</accession>